<dbReference type="PANTHER" id="PTHR30627:SF1">
    <property type="entry name" value="PEPTIDOGLYCAN D,D-TRANSPEPTIDASE FTSI"/>
    <property type="match status" value="1"/>
</dbReference>
<protein>
    <submittedName>
        <fullName evidence="6">Penicillin-binding protein 2</fullName>
    </submittedName>
</protein>
<dbReference type="InterPro" id="IPR012338">
    <property type="entry name" value="Beta-lactam/transpept-like"/>
</dbReference>
<dbReference type="SUPFAM" id="SSF56519">
    <property type="entry name" value="Penicillin binding protein dimerisation domain"/>
    <property type="match status" value="1"/>
</dbReference>
<dbReference type="Gene3D" id="3.30.450.330">
    <property type="match status" value="1"/>
</dbReference>
<feature type="domain" description="Penicillin-binding protein transpeptidase" evidence="4">
    <location>
        <begin position="251"/>
        <end position="558"/>
    </location>
</feature>
<dbReference type="Pfam" id="PF03717">
    <property type="entry name" value="PBP_dimer"/>
    <property type="match status" value="1"/>
</dbReference>
<evidence type="ECO:0000259" key="4">
    <source>
        <dbReference type="Pfam" id="PF00905"/>
    </source>
</evidence>
<feature type="domain" description="Penicillin-binding protein dimerisation" evidence="5">
    <location>
        <begin position="49"/>
        <end position="208"/>
    </location>
</feature>
<reference evidence="7" key="1">
    <citation type="submission" date="2017-09" db="EMBL/GenBank/DDBJ databases">
        <title>Depth-based differentiation of microbial function through sediment-hosted aquifers and enrichment of novel symbionts in the deep terrestrial subsurface.</title>
        <authorList>
            <person name="Probst A.J."/>
            <person name="Ladd B."/>
            <person name="Jarett J.K."/>
            <person name="Geller-Mcgrath D.E."/>
            <person name="Sieber C.M.K."/>
            <person name="Emerson J.B."/>
            <person name="Anantharaman K."/>
            <person name="Thomas B.C."/>
            <person name="Malmstrom R."/>
            <person name="Stieglmeier M."/>
            <person name="Klingl A."/>
            <person name="Woyke T."/>
            <person name="Ryan C.M."/>
            <person name="Banfield J.F."/>
        </authorList>
    </citation>
    <scope>NUCLEOTIDE SEQUENCE [LARGE SCALE GENOMIC DNA]</scope>
</reference>
<evidence type="ECO:0000256" key="1">
    <source>
        <dbReference type="ARBA" id="ARBA00004370"/>
    </source>
</evidence>
<dbReference type="Gene3D" id="3.90.1310.10">
    <property type="entry name" value="Penicillin-binding protein 2a (Domain 2)"/>
    <property type="match status" value="1"/>
</dbReference>
<keyword evidence="3" id="KW-0812">Transmembrane</keyword>
<evidence type="ECO:0000256" key="3">
    <source>
        <dbReference type="SAM" id="Phobius"/>
    </source>
</evidence>
<dbReference type="InterPro" id="IPR005311">
    <property type="entry name" value="PBP_dimer"/>
</dbReference>
<keyword evidence="3" id="KW-1133">Transmembrane helix</keyword>
<dbReference type="SUPFAM" id="SSF56601">
    <property type="entry name" value="beta-lactamase/transpeptidase-like"/>
    <property type="match status" value="1"/>
</dbReference>
<dbReference type="Gene3D" id="3.40.710.10">
    <property type="entry name" value="DD-peptidase/beta-lactamase superfamily"/>
    <property type="match status" value="1"/>
</dbReference>
<dbReference type="InterPro" id="IPR001460">
    <property type="entry name" value="PCN-bd_Tpept"/>
</dbReference>
<accession>A0A2M8KCV6</accession>
<comment type="caution">
    <text evidence="6">The sequence shown here is derived from an EMBL/GenBank/DDBJ whole genome shotgun (WGS) entry which is preliminary data.</text>
</comment>
<proteinExistence type="predicted"/>
<dbReference type="InterPro" id="IPR036138">
    <property type="entry name" value="PBP_dimer_sf"/>
</dbReference>
<organism evidence="6 7">
    <name type="scientific">Candidatus Portnoybacteria bacterium CG10_big_fil_rev_8_21_14_0_10_38_18</name>
    <dbReference type="NCBI Taxonomy" id="1974813"/>
    <lineage>
        <taxon>Bacteria</taxon>
        <taxon>Candidatus Portnoyibacteriota</taxon>
    </lineage>
</organism>
<evidence type="ECO:0000256" key="2">
    <source>
        <dbReference type="ARBA" id="ARBA00023136"/>
    </source>
</evidence>
<dbReference type="GO" id="GO:0005886">
    <property type="term" value="C:plasma membrane"/>
    <property type="evidence" value="ECO:0007669"/>
    <property type="project" value="TreeGrafter"/>
</dbReference>
<comment type="subcellular location">
    <subcellularLocation>
        <location evidence="1">Membrane</location>
    </subcellularLocation>
</comment>
<dbReference type="Proteomes" id="UP000231648">
    <property type="component" value="Unassembled WGS sequence"/>
</dbReference>
<dbReference type="Pfam" id="PF00905">
    <property type="entry name" value="Transpeptidase"/>
    <property type="match status" value="1"/>
</dbReference>
<sequence>MKNWRFYTFVFFIGLIFLVVIFRLFTLQILKHSFYKTLAANQHQSFQTIYPSRGEIFMKDEHTNSDSPFLLFPVAINKDFWTVYAVPKEIENKEETVEKLSPLLGVEEETLKERIEKTDDPYEPLKNKVDEDTVNGIKEFNLEGIHFESENWRYFPASELACHVIGFVGFDGDKKVGRYGIEGYYQEELAGKPGFVEAKKDSLGQLISVGDRILAQPEEGVDLVLTIDPNVQFFVEGKLKETIERLEAPSGTIIVMEVKTGAIKAMASWPTFNPNKYNEVKNINLFLNPAIYEAYEPGSIFKPITMAAALDKEVIEPNTTYEDKGFTEVAGRIIKNALDRAEGIQTMTQVLEKSLNSGAIFAEQRMEKDDFKKYIQRFGFGQKTGIDLSGEEKGNVSNLDTKGDVEYATISFGQGIAVTSIQLIAAFSAIANDGILMKPYVVEKIIYKNGEEEITKPKEIRRVISSETASRLSAMMVSVVKNGYSKKAAVPGYLIAGKTGTAQIPDFEKGGYTEETIHTFGEFFPALNPQFSVLIKVDKPKGINFASESIAPLARQIAEYILNYYEIPPTQ</sequence>
<dbReference type="AlphaFoldDB" id="A0A2M8KCV6"/>
<dbReference type="InterPro" id="IPR050515">
    <property type="entry name" value="Beta-lactam/transpept"/>
</dbReference>
<gene>
    <name evidence="6" type="ORF">COU82_00385</name>
</gene>
<keyword evidence="2 3" id="KW-0472">Membrane</keyword>
<evidence type="ECO:0000313" key="7">
    <source>
        <dbReference type="Proteomes" id="UP000231648"/>
    </source>
</evidence>
<dbReference type="PANTHER" id="PTHR30627">
    <property type="entry name" value="PEPTIDOGLYCAN D,D-TRANSPEPTIDASE"/>
    <property type="match status" value="1"/>
</dbReference>
<dbReference type="GO" id="GO:0008658">
    <property type="term" value="F:penicillin binding"/>
    <property type="evidence" value="ECO:0007669"/>
    <property type="project" value="InterPro"/>
</dbReference>
<evidence type="ECO:0000313" key="6">
    <source>
        <dbReference type="EMBL" id="PJE57761.1"/>
    </source>
</evidence>
<name>A0A2M8KCV6_9BACT</name>
<dbReference type="GO" id="GO:0071555">
    <property type="term" value="P:cell wall organization"/>
    <property type="evidence" value="ECO:0007669"/>
    <property type="project" value="TreeGrafter"/>
</dbReference>
<evidence type="ECO:0000259" key="5">
    <source>
        <dbReference type="Pfam" id="PF03717"/>
    </source>
</evidence>
<feature type="transmembrane region" description="Helical" evidence="3">
    <location>
        <begin position="6"/>
        <end position="26"/>
    </location>
</feature>
<dbReference type="EMBL" id="PFDX01000003">
    <property type="protein sequence ID" value="PJE57761.1"/>
    <property type="molecule type" value="Genomic_DNA"/>
</dbReference>